<organism evidence="1 2">
    <name type="scientific">Portibacter lacus</name>
    <dbReference type="NCBI Taxonomy" id="1099794"/>
    <lineage>
        <taxon>Bacteria</taxon>
        <taxon>Pseudomonadati</taxon>
        <taxon>Bacteroidota</taxon>
        <taxon>Saprospiria</taxon>
        <taxon>Saprospirales</taxon>
        <taxon>Haliscomenobacteraceae</taxon>
        <taxon>Portibacter</taxon>
    </lineage>
</organism>
<evidence type="ECO:0000313" key="1">
    <source>
        <dbReference type="EMBL" id="GLR17259.1"/>
    </source>
</evidence>
<gene>
    <name evidence="1" type="ORF">GCM10007940_18740</name>
</gene>
<protein>
    <submittedName>
        <fullName evidence="1">Uncharacterized protein</fullName>
    </submittedName>
</protein>
<dbReference type="EMBL" id="BSOH01000010">
    <property type="protein sequence ID" value="GLR17259.1"/>
    <property type="molecule type" value="Genomic_DNA"/>
</dbReference>
<name>A0AA37SQ71_9BACT</name>
<dbReference type="Proteomes" id="UP001156666">
    <property type="component" value="Unassembled WGS sequence"/>
</dbReference>
<proteinExistence type="predicted"/>
<sequence>MVSQSSLAVLEVEVINKYNDQEQPFHQYVDFLVRNTLSSTDNTEYRNLTLIESNSSCDLFLFESLEKGDRLVINYERIIEHADANYPGIFFSSCSNNVLKLENNKVVGNITNNLSDEDQTMSYSKFKEKVNDLCDLPGLDENSVEISTNLIGSYIDLKNKHQTILSFQIFSSAGQLANYGKIAPDENLQVLFEGYPADVYFIRFRNPYSQITRKIIKVQ</sequence>
<comment type="caution">
    <text evidence="1">The sequence shown here is derived from an EMBL/GenBank/DDBJ whole genome shotgun (WGS) entry which is preliminary data.</text>
</comment>
<keyword evidence="2" id="KW-1185">Reference proteome</keyword>
<reference evidence="1" key="2">
    <citation type="submission" date="2023-01" db="EMBL/GenBank/DDBJ databases">
        <title>Draft genome sequence of Portibacter lacus strain NBRC 108769.</title>
        <authorList>
            <person name="Sun Q."/>
            <person name="Mori K."/>
        </authorList>
    </citation>
    <scope>NUCLEOTIDE SEQUENCE</scope>
    <source>
        <strain evidence="1">NBRC 108769</strain>
    </source>
</reference>
<evidence type="ECO:0000313" key="2">
    <source>
        <dbReference type="Proteomes" id="UP001156666"/>
    </source>
</evidence>
<accession>A0AA37SQ71</accession>
<dbReference type="AlphaFoldDB" id="A0AA37SQ71"/>
<reference evidence="1" key="1">
    <citation type="journal article" date="2014" name="Int. J. Syst. Evol. Microbiol.">
        <title>Complete genome sequence of Corynebacterium casei LMG S-19264T (=DSM 44701T), isolated from a smear-ripened cheese.</title>
        <authorList>
            <consortium name="US DOE Joint Genome Institute (JGI-PGF)"/>
            <person name="Walter F."/>
            <person name="Albersmeier A."/>
            <person name="Kalinowski J."/>
            <person name="Ruckert C."/>
        </authorList>
    </citation>
    <scope>NUCLEOTIDE SEQUENCE</scope>
    <source>
        <strain evidence="1">NBRC 108769</strain>
    </source>
</reference>